<dbReference type="Gene3D" id="3.30.420.10">
    <property type="entry name" value="Ribonuclease H-like superfamily/Ribonuclease H"/>
    <property type="match status" value="1"/>
</dbReference>
<protein>
    <recommendedName>
        <fullName evidence="5">Oligoribonuclease</fullName>
        <ecNumber evidence="5">3.1.-.-</ecNumber>
    </recommendedName>
</protein>
<dbReference type="HAMAP" id="MF_00045">
    <property type="entry name" value="Oligoribonuclease"/>
    <property type="match status" value="1"/>
</dbReference>
<evidence type="ECO:0000313" key="7">
    <source>
        <dbReference type="EMBL" id="CAL1329524.1"/>
    </source>
</evidence>
<gene>
    <name evidence="5 7" type="primary">orn</name>
    <name evidence="7" type="ORF">PRHACTZTBTEA_621</name>
</gene>
<dbReference type="SMART" id="SM00479">
    <property type="entry name" value="EXOIII"/>
    <property type="match status" value="1"/>
</dbReference>
<dbReference type="EC" id="3.1.-.-" evidence="5"/>
<dbReference type="InterPro" id="IPR036397">
    <property type="entry name" value="RNaseH_sf"/>
</dbReference>
<evidence type="ECO:0000313" key="8">
    <source>
        <dbReference type="Proteomes" id="UP001497533"/>
    </source>
</evidence>
<dbReference type="InterPro" id="IPR013520">
    <property type="entry name" value="Ribonucl_H"/>
</dbReference>
<dbReference type="Pfam" id="PF00929">
    <property type="entry name" value="RNase_T"/>
    <property type="match status" value="1"/>
</dbReference>
<dbReference type="SUPFAM" id="SSF53098">
    <property type="entry name" value="Ribonuclease H-like"/>
    <property type="match status" value="1"/>
</dbReference>
<keyword evidence="2 5" id="KW-0540">Nuclease</keyword>
<evidence type="ECO:0000256" key="1">
    <source>
        <dbReference type="ARBA" id="ARBA00009921"/>
    </source>
</evidence>
<dbReference type="InterPro" id="IPR012337">
    <property type="entry name" value="RNaseH-like_sf"/>
</dbReference>
<evidence type="ECO:0000256" key="4">
    <source>
        <dbReference type="ARBA" id="ARBA00022839"/>
    </source>
</evidence>
<dbReference type="EMBL" id="OZ034688">
    <property type="protein sequence ID" value="CAL1329524.1"/>
    <property type="molecule type" value="Genomic_DNA"/>
</dbReference>
<accession>A0ABM9NPU4</accession>
<dbReference type="InterPro" id="IPR022894">
    <property type="entry name" value="Oligoribonuclease"/>
</dbReference>
<evidence type="ECO:0000256" key="3">
    <source>
        <dbReference type="ARBA" id="ARBA00022801"/>
    </source>
</evidence>
<keyword evidence="3 5" id="KW-0378">Hydrolase</keyword>
<keyword evidence="4 5" id="KW-0269">Exonuclease</keyword>
<comment type="similarity">
    <text evidence="1 5">Belongs to the oligoribonuclease family.</text>
</comment>
<keyword evidence="5" id="KW-0963">Cytoplasm</keyword>
<reference evidence="7" key="1">
    <citation type="submission" date="2024-04" db="EMBL/GenBank/DDBJ databases">
        <authorList>
            <person name="Manzano-Marin A."/>
            <person name="Manzano-Marin A."/>
            <person name="Alejandro Manzano Marin A."/>
        </authorList>
    </citation>
    <scope>NUCLEOTIDE SEQUENCE [LARGE SCALE GENOMIC DNA]</scope>
    <source>
        <strain evidence="7">TABTEA</strain>
    </source>
</reference>
<proteinExistence type="inferred from homology"/>
<sequence length="179" mass="21216">MKKNNNLIWIDLEMTGLHPIRNRIIEIATIITDKNINILAKGPVIPIYQTEKQLNLMDKWNITTHVTHGLIERVRKSSFNERDAELITINFLKQWVKKGSSPICGNTIGLDRQFLFNYMPELENFFHYRYIDVSTIKELALRWKPSILNKFTKKNTHQASNDIIESINELLFYKKYFFK</sequence>
<dbReference type="CDD" id="cd06135">
    <property type="entry name" value="Orn"/>
    <property type="match status" value="1"/>
</dbReference>
<dbReference type="GO" id="GO:0016787">
    <property type="term" value="F:hydrolase activity"/>
    <property type="evidence" value="ECO:0007669"/>
    <property type="project" value="UniProtKB-KW"/>
</dbReference>
<evidence type="ECO:0000256" key="2">
    <source>
        <dbReference type="ARBA" id="ARBA00022722"/>
    </source>
</evidence>
<dbReference type="PANTHER" id="PTHR11046:SF0">
    <property type="entry name" value="OLIGORIBONUCLEASE, MITOCHONDRIAL"/>
    <property type="match status" value="1"/>
</dbReference>
<comment type="function">
    <text evidence="5">3'-to-5' exoribonuclease specific for small oligoribonucleotides.</text>
</comment>
<dbReference type="Proteomes" id="UP001497533">
    <property type="component" value="Chromosome"/>
</dbReference>
<organism evidence="7 8">
    <name type="scientific">Candidatus Providencia siddallii</name>
    <dbReference type="NCBI Taxonomy" id="1715285"/>
    <lineage>
        <taxon>Bacteria</taxon>
        <taxon>Pseudomonadati</taxon>
        <taxon>Pseudomonadota</taxon>
        <taxon>Gammaproteobacteria</taxon>
        <taxon>Enterobacterales</taxon>
        <taxon>Morganellaceae</taxon>
        <taxon>Providencia</taxon>
    </lineage>
</organism>
<feature type="domain" description="Exonuclease" evidence="6">
    <location>
        <begin position="6"/>
        <end position="179"/>
    </location>
</feature>
<feature type="active site" evidence="5">
    <location>
        <position position="128"/>
    </location>
</feature>
<dbReference type="PANTHER" id="PTHR11046">
    <property type="entry name" value="OLIGORIBONUCLEASE, MITOCHONDRIAL"/>
    <property type="match status" value="1"/>
</dbReference>
<name>A0ABM9NPU4_9GAMM</name>
<keyword evidence="8" id="KW-1185">Reference proteome</keyword>
<comment type="subcellular location">
    <subcellularLocation>
        <location evidence="5">Cytoplasm</location>
    </subcellularLocation>
</comment>
<evidence type="ECO:0000256" key="5">
    <source>
        <dbReference type="HAMAP-Rule" id="MF_00045"/>
    </source>
</evidence>
<dbReference type="NCBIfam" id="NF003765">
    <property type="entry name" value="PRK05359.1"/>
    <property type="match status" value="1"/>
</dbReference>
<evidence type="ECO:0000259" key="6">
    <source>
        <dbReference type="SMART" id="SM00479"/>
    </source>
</evidence>